<accession>A0A914W8D7</accession>
<reference evidence="3" key="1">
    <citation type="submission" date="2022-11" db="UniProtKB">
        <authorList>
            <consortium name="WormBaseParasite"/>
        </authorList>
    </citation>
    <scope>IDENTIFICATION</scope>
</reference>
<feature type="signal peptide" evidence="1">
    <location>
        <begin position="1"/>
        <end position="22"/>
    </location>
</feature>
<organism evidence="2 3">
    <name type="scientific">Plectus sambesii</name>
    <dbReference type="NCBI Taxonomy" id="2011161"/>
    <lineage>
        <taxon>Eukaryota</taxon>
        <taxon>Metazoa</taxon>
        <taxon>Ecdysozoa</taxon>
        <taxon>Nematoda</taxon>
        <taxon>Chromadorea</taxon>
        <taxon>Plectida</taxon>
        <taxon>Plectina</taxon>
        <taxon>Plectoidea</taxon>
        <taxon>Plectidae</taxon>
        <taxon>Plectus</taxon>
    </lineage>
</organism>
<keyword evidence="1" id="KW-0732">Signal</keyword>
<proteinExistence type="predicted"/>
<evidence type="ECO:0000313" key="2">
    <source>
        <dbReference type="Proteomes" id="UP000887566"/>
    </source>
</evidence>
<dbReference type="Proteomes" id="UP000887566">
    <property type="component" value="Unplaced"/>
</dbReference>
<evidence type="ECO:0000313" key="3">
    <source>
        <dbReference type="WBParaSite" id="PSAMB.scaffold3243size19120.g20799.t1"/>
    </source>
</evidence>
<dbReference type="WBParaSite" id="PSAMB.scaffold3243size19120.g20799.t1">
    <property type="protein sequence ID" value="PSAMB.scaffold3243size19120.g20799.t1"/>
    <property type="gene ID" value="PSAMB.scaffold3243size19120.g20799"/>
</dbReference>
<evidence type="ECO:0000256" key="1">
    <source>
        <dbReference type="SAM" id="SignalP"/>
    </source>
</evidence>
<name>A0A914W8D7_9BILA</name>
<protein>
    <submittedName>
        <fullName evidence="3">Uncharacterized protein</fullName>
    </submittedName>
</protein>
<sequence>MTTAAHVMLVVALLANVLLVSGQSEREDELWTDRQEVTAFKVADWQKRKFQSGRPTFIRFGKRAMLAARESYRDSR</sequence>
<feature type="chain" id="PRO_5037226375" evidence="1">
    <location>
        <begin position="23"/>
        <end position="76"/>
    </location>
</feature>
<dbReference type="AlphaFoldDB" id="A0A914W8D7"/>
<keyword evidence="2" id="KW-1185">Reference proteome</keyword>